<protein>
    <submittedName>
        <fullName evidence="3">GGDEF domain-containing protein</fullName>
    </submittedName>
</protein>
<dbReference type="SUPFAM" id="SSF55073">
    <property type="entry name" value="Nucleotide cyclase"/>
    <property type="match status" value="1"/>
</dbReference>
<dbReference type="RefSeq" id="WP_268074001.1">
    <property type="nucleotide sequence ID" value="NZ_CP109965.1"/>
</dbReference>
<evidence type="ECO:0000313" key="3">
    <source>
        <dbReference type="EMBL" id="WAJ69717.1"/>
    </source>
</evidence>
<evidence type="ECO:0000256" key="1">
    <source>
        <dbReference type="SAM" id="Phobius"/>
    </source>
</evidence>
<gene>
    <name evidence="3" type="ORF">OLW01_11200</name>
</gene>
<accession>A0ABY7ALW0</accession>
<dbReference type="Proteomes" id="UP001163726">
    <property type="component" value="Chromosome"/>
</dbReference>
<name>A0ABY7ALW0_9ALTE</name>
<dbReference type="InterPro" id="IPR043128">
    <property type="entry name" value="Rev_trsase/Diguanyl_cyclase"/>
</dbReference>
<evidence type="ECO:0000313" key="4">
    <source>
        <dbReference type="Proteomes" id="UP001163726"/>
    </source>
</evidence>
<keyword evidence="1" id="KW-0812">Transmembrane</keyword>
<dbReference type="PROSITE" id="PS50887">
    <property type="entry name" value="GGDEF"/>
    <property type="match status" value="1"/>
</dbReference>
<sequence>MKINVKLTIYVGIIASIATLILSYTSYDNILESSNQDSDRIIQSLAATVYDTAAISAYLNNEALANDVITGLLKNKRVVCAAIITDKMQTTGGACQKAHKYTKTLYSPFSQDEKIGQLEIVKNHVLVQNIASSIADNKIQGVIVVVTISILFTLITTYLLVSHPIEKLASWLDTVKLDTEQTMRYPHTGRRDEIGRIGYKINQLLNKLDERLNKERALTNQTQKLSENLTMICNLSKNALVVTDTELNLLSHNPEFESVWSNNVSQENITTNHQWVNLLFENADTIKQKIIQSEQLKTATTIEVETKHSPEQKNSENLWFDLTFAKAENAQGELNTFIFISDVTAKRQQLLQSEFEADHDLLTHLKNRRSARRLLNHMMKTPDHSSKIALLLIDLDGFKEVNDTYGHDAGDVALVEIAKRLSHLTRRSDILARWGGDEFIIALNYSQVDEAKTLANKIIHAVSVPINVSSEDNVNLGASIGIAIYPDSAEDFDELFEKADIAMYQIKKQGKNSYQVHS</sequence>
<keyword evidence="1" id="KW-1133">Transmembrane helix</keyword>
<proteinExistence type="predicted"/>
<dbReference type="PANTHER" id="PTHR44757:SF2">
    <property type="entry name" value="BIOFILM ARCHITECTURE MAINTENANCE PROTEIN MBAA"/>
    <property type="match status" value="1"/>
</dbReference>
<dbReference type="EMBL" id="CP109965">
    <property type="protein sequence ID" value="WAJ69717.1"/>
    <property type="molecule type" value="Genomic_DNA"/>
</dbReference>
<dbReference type="InterPro" id="IPR052155">
    <property type="entry name" value="Biofilm_reg_signaling"/>
</dbReference>
<dbReference type="Pfam" id="PF00990">
    <property type="entry name" value="GGDEF"/>
    <property type="match status" value="1"/>
</dbReference>
<evidence type="ECO:0000259" key="2">
    <source>
        <dbReference type="PROSITE" id="PS50887"/>
    </source>
</evidence>
<feature type="transmembrane region" description="Helical" evidence="1">
    <location>
        <begin position="139"/>
        <end position="161"/>
    </location>
</feature>
<dbReference type="InterPro" id="IPR029787">
    <property type="entry name" value="Nucleotide_cyclase"/>
</dbReference>
<dbReference type="NCBIfam" id="TIGR00254">
    <property type="entry name" value="GGDEF"/>
    <property type="match status" value="1"/>
</dbReference>
<dbReference type="PANTHER" id="PTHR44757">
    <property type="entry name" value="DIGUANYLATE CYCLASE DGCP"/>
    <property type="match status" value="1"/>
</dbReference>
<keyword evidence="4" id="KW-1185">Reference proteome</keyword>
<feature type="transmembrane region" description="Helical" evidence="1">
    <location>
        <begin position="7"/>
        <end position="27"/>
    </location>
</feature>
<organism evidence="3 4">
    <name type="scientific">Catenovulum adriaticum</name>
    <dbReference type="NCBI Taxonomy" id="2984846"/>
    <lineage>
        <taxon>Bacteria</taxon>
        <taxon>Pseudomonadati</taxon>
        <taxon>Pseudomonadota</taxon>
        <taxon>Gammaproteobacteria</taxon>
        <taxon>Alteromonadales</taxon>
        <taxon>Alteromonadaceae</taxon>
        <taxon>Catenovulum</taxon>
    </lineage>
</organism>
<dbReference type="Gene3D" id="3.30.70.270">
    <property type="match status" value="1"/>
</dbReference>
<dbReference type="Gene3D" id="6.10.340.10">
    <property type="match status" value="1"/>
</dbReference>
<dbReference type="CDD" id="cd01949">
    <property type="entry name" value="GGDEF"/>
    <property type="match status" value="1"/>
</dbReference>
<dbReference type="InterPro" id="IPR000160">
    <property type="entry name" value="GGDEF_dom"/>
</dbReference>
<reference evidence="3" key="1">
    <citation type="submission" date="2022-10" db="EMBL/GenBank/DDBJ databases">
        <title>Catenovulum adriacola sp. nov. isolated in the Harbour of Susak.</title>
        <authorList>
            <person name="Schoch T."/>
            <person name="Reich S.J."/>
            <person name="Stoeferle S."/>
            <person name="Flaiz M."/>
            <person name="Kazda M."/>
            <person name="Riedel C.U."/>
            <person name="Duerre P."/>
        </authorList>
    </citation>
    <scope>NUCLEOTIDE SEQUENCE</scope>
    <source>
        <strain evidence="3">TS8</strain>
    </source>
</reference>
<keyword evidence="1" id="KW-0472">Membrane</keyword>
<feature type="domain" description="GGDEF" evidence="2">
    <location>
        <begin position="386"/>
        <end position="518"/>
    </location>
</feature>
<dbReference type="SMART" id="SM00267">
    <property type="entry name" value="GGDEF"/>
    <property type="match status" value="1"/>
</dbReference>
<dbReference type="Gene3D" id="3.30.450.20">
    <property type="entry name" value="PAS domain"/>
    <property type="match status" value="1"/>
</dbReference>